<evidence type="ECO:0000256" key="2">
    <source>
        <dbReference type="ARBA" id="ARBA00009824"/>
    </source>
</evidence>
<feature type="transmembrane region" description="Helical" evidence="7">
    <location>
        <begin position="336"/>
        <end position="358"/>
    </location>
</feature>
<evidence type="ECO:0000313" key="8">
    <source>
        <dbReference type="EMBL" id="ORY45802.1"/>
    </source>
</evidence>
<evidence type="ECO:0000256" key="7">
    <source>
        <dbReference type="SAM" id="Phobius"/>
    </source>
</evidence>
<feature type="region of interest" description="Disordered" evidence="6">
    <location>
        <begin position="450"/>
        <end position="509"/>
    </location>
</feature>
<reference evidence="8 9" key="1">
    <citation type="submission" date="2016-08" db="EMBL/GenBank/DDBJ databases">
        <title>A Parts List for Fungal Cellulosomes Revealed by Comparative Genomics.</title>
        <authorList>
            <consortium name="DOE Joint Genome Institute"/>
            <person name="Haitjema C.H."/>
            <person name="Gilmore S.P."/>
            <person name="Henske J.K."/>
            <person name="Solomon K.V."/>
            <person name="De Groot R."/>
            <person name="Kuo A."/>
            <person name="Mondo S.J."/>
            <person name="Salamov A.A."/>
            <person name="Labutti K."/>
            <person name="Zhao Z."/>
            <person name="Chiniquy J."/>
            <person name="Barry K."/>
            <person name="Brewer H.M."/>
            <person name="Purvine S.O."/>
            <person name="Wright A.T."/>
            <person name="Boxma B."/>
            <person name="Van Alen T."/>
            <person name="Hackstein J.H."/>
            <person name="Baker S.E."/>
            <person name="Grigoriev I.V."/>
            <person name="O'Malley M.A."/>
        </authorList>
    </citation>
    <scope>NUCLEOTIDE SEQUENCE [LARGE SCALE GENOMIC DNA]</scope>
    <source>
        <strain evidence="8 9">G1</strain>
    </source>
</reference>
<dbReference type="InterPro" id="IPR007941">
    <property type="entry name" value="DUF726"/>
</dbReference>
<evidence type="ECO:0000256" key="3">
    <source>
        <dbReference type="ARBA" id="ARBA00022692"/>
    </source>
</evidence>
<keyword evidence="9" id="KW-1185">Reference proteome</keyword>
<feature type="compositionally biased region" description="Polar residues" evidence="6">
    <location>
        <begin position="476"/>
        <end position="486"/>
    </location>
</feature>
<comment type="similarity">
    <text evidence="2">Belongs to the TMCO4 family.</text>
</comment>
<keyword evidence="4 7" id="KW-1133">Transmembrane helix</keyword>
<dbReference type="SUPFAM" id="SSF53474">
    <property type="entry name" value="alpha/beta-Hydrolases"/>
    <property type="match status" value="1"/>
</dbReference>
<feature type="compositionally biased region" description="Basic and acidic residues" evidence="6">
    <location>
        <begin position="450"/>
        <end position="461"/>
    </location>
</feature>
<feature type="transmembrane region" description="Helical" evidence="7">
    <location>
        <begin position="400"/>
        <end position="420"/>
    </location>
</feature>
<dbReference type="Proteomes" id="UP000193920">
    <property type="component" value="Unassembled WGS sequence"/>
</dbReference>
<proteinExistence type="inferred from homology"/>
<feature type="transmembrane region" description="Helical" evidence="7">
    <location>
        <begin position="664"/>
        <end position="682"/>
    </location>
</feature>
<dbReference type="EMBL" id="MCOG01000110">
    <property type="protein sequence ID" value="ORY45802.1"/>
    <property type="molecule type" value="Genomic_DNA"/>
</dbReference>
<keyword evidence="3 7" id="KW-0812">Transmembrane</keyword>
<feature type="compositionally biased region" description="Low complexity" evidence="6">
    <location>
        <begin position="462"/>
        <end position="475"/>
    </location>
</feature>
<dbReference type="AlphaFoldDB" id="A0A1Y2CFK2"/>
<dbReference type="PANTHER" id="PTHR17920:SF3">
    <property type="entry name" value="TRANSMEMBRANE AND COILED-COIL DOMAIN-CONTAINING PROTEIN 4"/>
    <property type="match status" value="1"/>
</dbReference>
<dbReference type="GO" id="GO:0016020">
    <property type="term" value="C:membrane"/>
    <property type="evidence" value="ECO:0007669"/>
    <property type="project" value="UniProtKB-SubCell"/>
</dbReference>
<feature type="compositionally biased region" description="Low complexity" evidence="6">
    <location>
        <begin position="487"/>
        <end position="509"/>
    </location>
</feature>
<evidence type="ECO:0000256" key="6">
    <source>
        <dbReference type="SAM" id="MobiDB-lite"/>
    </source>
</evidence>
<evidence type="ECO:0000256" key="1">
    <source>
        <dbReference type="ARBA" id="ARBA00004141"/>
    </source>
</evidence>
<organism evidence="8 9">
    <name type="scientific">Neocallimastix californiae</name>
    <dbReference type="NCBI Taxonomy" id="1754190"/>
    <lineage>
        <taxon>Eukaryota</taxon>
        <taxon>Fungi</taxon>
        <taxon>Fungi incertae sedis</taxon>
        <taxon>Chytridiomycota</taxon>
        <taxon>Chytridiomycota incertae sedis</taxon>
        <taxon>Neocallimastigomycetes</taxon>
        <taxon>Neocallimastigales</taxon>
        <taxon>Neocallimastigaceae</taxon>
        <taxon>Neocallimastix</taxon>
    </lineage>
</organism>
<protein>
    <submittedName>
        <fullName evidence="8">DUF726-domain-containing protein</fullName>
    </submittedName>
</protein>
<gene>
    <name evidence="8" type="ORF">LY90DRAFT_671463</name>
</gene>
<dbReference type="Pfam" id="PF05277">
    <property type="entry name" value="DUF726"/>
    <property type="match status" value="3"/>
</dbReference>
<evidence type="ECO:0000256" key="4">
    <source>
        <dbReference type="ARBA" id="ARBA00022989"/>
    </source>
</evidence>
<dbReference type="PANTHER" id="PTHR17920">
    <property type="entry name" value="TRANSMEMBRANE AND COILED-COIL DOMAIN-CONTAINING PROTEIN 4 TMCO4"/>
    <property type="match status" value="1"/>
</dbReference>
<name>A0A1Y2CFK2_9FUNG</name>
<keyword evidence="5 7" id="KW-0472">Membrane</keyword>
<accession>A0A1Y2CFK2</accession>
<comment type="subcellular location">
    <subcellularLocation>
        <location evidence="1">Membrane</location>
        <topology evidence="1">Multi-pass membrane protein</topology>
    </subcellularLocation>
</comment>
<comment type="caution">
    <text evidence="8">The sequence shown here is derived from an EMBL/GenBank/DDBJ whole genome shotgun (WGS) entry which is preliminary data.</text>
</comment>
<sequence>MDDFDEIISLDENSSSVLKGPNEKIELEQGQEQLQLQDSPQDYIEVLNEIKKNPIPFIGLMWKIIEKNNVNLNTLLLKDMETFKEEQVEILENKSKNDYDFSNFQIPALTNYSNWSRLLMDFLFKTYNINSKEQAKIMQGDDGYSNQELQDLILKNHSKNNKRNANNILCAGLTEILIYYFQNMEYTKTTTFEFKNKKTASNLFIYDARLRQVLRQFLRDLLSEYKLISQKKFEFELVQKLEQKKNDDDNEGKSEDIRLEEEMKLIRQASNEYIYEVQENIDAEFSSIIPEVENRVSCLLWEEYQKALEEQKKKNGSEGEGDPYIKNEKSSAKNKWMMWSLATVGSGIIIGVTGGLAAPIVGAGLGTLGAGLSTLGTLLGITTTGVMAGVGTFLTTASGVAIFGALFGLTGGGLTAYNFHKVFSGLKEFKFIELPYQGTDPEINKFIEKKKEEKNKNKSNENNESSGESSETSANHKNTLSISHNYNQSSTNSINSNTDTSNLSDTESTYINSNPIENLSFENTTQVVPQNSPSKLHVIICISGWLKDIEDIYKPWESLIENRNTMSSNIYALKFDSKILINLGQAMESMIVSGSITFTVKQLLRQTILGGVVSGLIWPVAMVQMGTMIDNPWTSGLDKAEKAGKVLAREVLLKYVHGKRPVTLVGYSLGARVIYYCLLELWNYSFELNMKKQDDSIFSWYRSKRNKDSEGKADGNEENISNDELEKSKFLVHSIVDSIYLFGAPVESNPIQWSKLRAMTAGRVINGYCQTDWVLSFLFRASTICNHIAGLQKVEVEGIENIDLTSIVSGHLEYKDKLEKILEYVGFEDGIIVTH</sequence>
<dbReference type="InterPro" id="IPR029058">
    <property type="entry name" value="AB_hydrolase_fold"/>
</dbReference>
<evidence type="ECO:0000313" key="9">
    <source>
        <dbReference type="Proteomes" id="UP000193920"/>
    </source>
</evidence>
<evidence type="ECO:0000256" key="5">
    <source>
        <dbReference type="ARBA" id="ARBA00023136"/>
    </source>
</evidence>
<feature type="transmembrane region" description="Helical" evidence="7">
    <location>
        <begin position="608"/>
        <end position="629"/>
    </location>
</feature>
<dbReference type="OrthoDB" id="277931at2759"/>
<feature type="transmembrane region" description="Helical" evidence="7">
    <location>
        <begin position="370"/>
        <end position="394"/>
    </location>
</feature>